<reference evidence="1" key="2">
    <citation type="submission" date="2020-09" db="EMBL/GenBank/DDBJ databases">
        <authorList>
            <person name="Sun Q."/>
            <person name="Zhou Y."/>
        </authorList>
    </citation>
    <scope>NUCLEOTIDE SEQUENCE</scope>
    <source>
        <strain evidence="1">CGMCC 1.15085</strain>
    </source>
</reference>
<proteinExistence type="predicted"/>
<dbReference type="RefSeq" id="WP_188835390.1">
    <property type="nucleotide sequence ID" value="NZ_BMHI01000001.1"/>
</dbReference>
<accession>A0A916SVV2</accession>
<dbReference type="AlphaFoldDB" id="A0A916SVV2"/>
<gene>
    <name evidence="1" type="ORF">GCM10011492_05290</name>
</gene>
<reference evidence="1" key="1">
    <citation type="journal article" date="2014" name="Int. J. Syst. Evol. Microbiol.">
        <title>Complete genome sequence of Corynebacterium casei LMG S-19264T (=DSM 44701T), isolated from a smear-ripened cheese.</title>
        <authorList>
            <consortium name="US DOE Joint Genome Institute (JGI-PGF)"/>
            <person name="Walter F."/>
            <person name="Albersmeier A."/>
            <person name="Kalinowski J."/>
            <person name="Ruckert C."/>
        </authorList>
    </citation>
    <scope>NUCLEOTIDE SEQUENCE</scope>
    <source>
        <strain evidence="1">CGMCC 1.15085</strain>
    </source>
</reference>
<evidence type="ECO:0000313" key="1">
    <source>
        <dbReference type="EMBL" id="GGB18383.1"/>
    </source>
</evidence>
<keyword evidence="2" id="KW-1185">Reference proteome</keyword>
<dbReference type="Proteomes" id="UP000636793">
    <property type="component" value="Unassembled WGS sequence"/>
</dbReference>
<evidence type="ECO:0000313" key="2">
    <source>
        <dbReference type="Proteomes" id="UP000636793"/>
    </source>
</evidence>
<name>A0A916SVV2_9MICO</name>
<comment type="caution">
    <text evidence="1">The sequence shown here is derived from an EMBL/GenBank/DDBJ whole genome shotgun (WGS) entry which is preliminary data.</text>
</comment>
<sequence>MTSTDADSDAAITVTVAPHWVNGWLLRAGATAVVQVDGEDHVARWGKPLRLTVLPGHHEIRAFFRYRGTKAALGAVQRDVNIAAGDAWRFVAKHGPTNGSGLRFTRVARA</sequence>
<organism evidence="1 2">
    <name type="scientific">Flexivirga endophytica</name>
    <dbReference type="NCBI Taxonomy" id="1849103"/>
    <lineage>
        <taxon>Bacteria</taxon>
        <taxon>Bacillati</taxon>
        <taxon>Actinomycetota</taxon>
        <taxon>Actinomycetes</taxon>
        <taxon>Micrococcales</taxon>
        <taxon>Dermacoccaceae</taxon>
        <taxon>Flexivirga</taxon>
    </lineage>
</organism>
<protein>
    <submittedName>
        <fullName evidence="1">Uncharacterized protein</fullName>
    </submittedName>
</protein>
<dbReference type="EMBL" id="BMHI01000001">
    <property type="protein sequence ID" value="GGB18383.1"/>
    <property type="molecule type" value="Genomic_DNA"/>
</dbReference>